<name>S0FJ94_RUMCE</name>
<evidence type="ECO:0000313" key="1">
    <source>
        <dbReference type="EMBL" id="EMS72180.1"/>
    </source>
</evidence>
<protein>
    <submittedName>
        <fullName evidence="1">Uncharacterized protein</fullName>
    </submittedName>
</protein>
<dbReference type="Proteomes" id="UP000014155">
    <property type="component" value="Unassembled WGS sequence"/>
</dbReference>
<keyword evidence="2" id="KW-1185">Reference proteome</keyword>
<sequence>MRKFLWINPVASEMYASPTVRSQLVKNGFELVSCSQDHIAYVKGKYRLSIEKSLRCVADMRCPMAVSYIKEQYTDSHLEYPDIEPILIHCARELQKRLEGKGDLYITTPCASLRDLGNSLELAGVKFYTWNEFAKQQGLLLQKRTLEASPIPPGFFVEYGTKAKVLDSKGKIDRYFSSMSQTPGEKILELLYCSGGCHNGDGI</sequence>
<dbReference type="RefSeq" id="WP_004625434.1">
    <property type="nucleotide sequence ID" value="NZ_AORV01000030.1"/>
</dbReference>
<organism evidence="1 2">
    <name type="scientific">Ruminiclostridium cellobioparum subsp. termitidis CT1112</name>
    <dbReference type="NCBI Taxonomy" id="1195236"/>
    <lineage>
        <taxon>Bacteria</taxon>
        <taxon>Bacillati</taxon>
        <taxon>Bacillota</taxon>
        <taxon>Clostridia</taxon>
        <taxon>Eubacteriales</taxon>
        <taxon>Oscillospiraceae</taxon>
        <taxon>Ruminiclostridium</taxon>
    </lineage>
</organism>
<dbReference type="eggNOG" id="ENOG5033194">
    <property type="taxonomic scope" value="Bacteria"/>
</dbReference>
<accession>S0FJ94</accession>
<evidence type="ECO:0000313" key="2">
    <source>
        <dbReference type="Proteomes" id="UP000014155"/>
    </source>
</evidence>
<dbReference type="EMBL" id="AORV01000030">
    <property type="protein sequence ID" value="EMS72180.1"/>
    <property type="molecule type" value="Genomic_DNA"/>
</dbReference>
<dbReference type="AlphaFoldDB" id="S0FJ94"/>
<comment type="caution">
    <text evidence="1">The sequence shown here is derived from an EMBL/GenBank/DDBJ whole genome shotgun (WGS) entry which is preliminary data.</text>
</comment>
<proteinExistence type="predicted"/>
<dbReference type="STRING" id="1195236.CTER_1903"/>
<gene>
    <name evidence="1" type="ORF">CTER_1903</name>
</gene>
<reference evidence="1 2" key="1">
    <citation type="journal article" date="2013" name="Genome Announc.">
        <title>Draft Genome Sequence of the Cellulolytic, Mesophilic, Anaerobic Bacterium Clostridium termitidis Strain CT1112 (DSM 5398).</title>
        <authorList>
            <person name="Lal S."/>
            <person name="Ramachandran U."/>
            <person name="Zhang X."/>
            <person name="Munir R."/>
            <person name="Sparling R."/>
            <person name="Levin D.B."/>
        </authorList>
    </citation>
    <scope>NUCLEOTIDE SEQUENCE [LARGE SCALE GENOMIC DNA]</scope>
    <source>
        <strain evidence="1 2">CT1112</strain>
    </source>
</reference>
<dbReference type="PATRIC" id="fig|1195236.3.peg.2223"/>